<proteinExistence type="predicted"/>
<sequence length="98" mass="10927">MARNEVGTARQSTRTSQSVSDTFQGRGENLSEKRHSLQEVCGNCLAVLNAIQTVYGFSDIFTANDFCDTNRMCLPCLRPKPTTSNLWSNKCLGDYVEK</sequence>
<protein>
    <submittedName>
        <fullName evidence="2">Uncharacterized protein</fullName>
    </submittedName>
</protein>
<keyword evidence="3" id="KW-1185">Reference proteome</keyword>
<dbReference type="AlphaFoldDB" id="A0A4Y2PZ90"/>
<dbReference type="EMBL" id="BGPR01012692">
    <property type="protein sequence ID" value="GBN57208.1"/>
    <property type="molecule type" value="Genomic_DNA"/>
</dbReference>
<accession>A0A4Y2PZ90</accession>
<gene>
    <name evidence="2" type="ORF">AVEN_222257_1</name>
</gene>
<evidence type="ECO:0000313" key="3">
    <source>
        <dbReference type="Proteomes" id="UP000499080"/>
    </source>
</evidence>
<feature type="compositionally biased region" description="Polar residues" evidence="1">
    <location>
        <begin position="9"/>
        <end position="23"/>
    </location>
</feature>
<evidence type="ECO:0000256" key="1">
    <source>
        <dbReference type="SAM" id="MobiDB-lite"/>
    </source>
</evidence>
<dbReference type="Proteomes" id="UP000499080">
    <property type="component" value="Unassembled WGS sequence"/>
</dbReference>
<organism evidence="2 3">
    <name type="scientific">Araneus ventricosus</name>
    <name type="common">Orbweaver spider</name>
    <name type="synonym">Epeira ventricosa</name>
    <dbReference type="NCBI Taxonomy" id="182803"/>
    <lineage>
        <taxon>Eukaryota</taxon>
        <taxon>Metazoa</taxon>
        <taxon>Ecdysozoa</taxon>
        <taxon>Arthropoda</taxon>
        <taxon>Chelicerata</taxon>
        <taxon>Arachnida</taxon>
        <taxon>Araneae</taxon>
        <taxon>Araneomorphae</taxon>
        <taxon>Entelegynae</taxon>
        <taxon>Araneoidea</taxon>
        <taxon>Araneidae</taxon>
        <taxon>Araneus</taxon>
    </lineage>
</organism>
<feature type="region of interest" description="Disordered" evidence="1">
    <location>
        <begin position="1"/>
        <end position="27"/>
    </location>
</feature>
<name>A0A4Y2PZ90_ARAVE</name>
<comment type="caution">
    <text evidence="2">The sequence shown here is derived from an EMBL/GenBank/DDBJ whole genome shotgun (WGS) entry which is preliminary data.</text>
</comment>
<reference evidence="2 3" key="1">
    <citation type="journal article" date="2019" name="Sci. Rep.">
        <title>Orb-weaving spider Araneus ventricosus genome elucidates the spidroin gene catalogue.</title>
        <authorList>
            <person name="Kono N."/>
            <person name="Nakamura H."/>
            <person name="Ohtoshi R."/>
            <person name="Moran D.A.P."/>
            <person name="Shinohara A."/>
            <person name="Yoshida Y."/>
            <person name="Fujiwara M."/>
            <person name="Mori M."/>
            <person name="Tomita M."/>
            <person name="Arakawa K."/>
        </authorList>
    </citation>
    <scope>NUCLEOTIDE SEQUENCE [LARGE SCALE GENOMIC DNA]</scope>
</reference>
<evidence type="ECO:0000313" key="2">
    <source>
        <dbReference type="EMBL" id="GBN57208.1"/>
    </source>
</evidence>